<name>A0ABM0H8V2_CERSS</name>
<dbReference type="Pfam" id="PF00074">
    <property type="entry name" value="RnaseA"/>
    <property type="match status" value="1"/>
</dbReference>
<feature type="domain" description="Ribonuclease A-domain" evidence="11">
    <location>
        <begin position="37"/>
        <end position="163"/>
    </location>
</feature>
<keyword evidence="12" id="KW-1185">Reference proteome</keyword>
<dbReference type="InterPro" id="IPR023411">
    <property type="entry name" value="RNaseA_AS"/>
</dbReference>
<dbReference type="Gene3D" id="3.10.130.10">
    <property type="entry name" value="Ribonuclease A-like domain"/>
    <property type="match status" value="1"/>
</dbReference>
<organism evidence="12 13">
    <name type="scientific">Ceratotherium simum simum</name>
    <name type="common">Southern white rhinoceros</name>
    <dbReference type="NCBI Taxonomy" id="73337"/>
    <lineage>
        <taxon>Eukaryota</taxon>
        <taxon>Metazoa</taxon>
        <taxon>Chordata</taxon>
        <taxon>Craniata</taxon>
        <taxon>Vertebrata</taxon>
        <taxon>Euteleostomi</taxon>
        <taxon>Mammalia</taxon>
        <taxon>Eutheria</taxon>
        <taxon>Laurasiatheria</taxon>
        <taxon>Perissodactyla</taxon>
        <taxon>Rhinocerotidae</taxon>
        <taxon>Ceratotherium</taxon>
    </lineage>
</organism>
<keyword evidence="9" id="KW-0325">Glycoprotein</keyword>
<dbReference type="CDD" id="cd06265">
    <property type="entry name" value="RNase_A_canonical"/>
    <property type="match status" value="1"/>
</dbReference>
<evidence type="ECO:0000256" key="1">
    <source>
        <dbReference type="ARBA" id="ARBA00004613"/>
    </source>
</evidence>
<keyword evidence="3" id="KW-0964">Secreted</keyword>
<feature type="chain" id="PRO_5045010660" evidence="10">
    <location>
        <begin position="32"/>
        <end position="163"/>
    </location>
</feature>
<gene>
    <name evidence="13" type="primary">LOC101404787</name>
</gene>
<dbReference type="InterPro" id="IPR023412">
    <property type="entry name" value="RNaseA_domain"/>
</dbReference>
<dbReference type="GeneID" id="101404787"/>
<comment type="subcellular location">
    <subcellularLocation>
        <location evidence="1">Secreted</location>
    </subcellularLocation>
</comment>
<reference evidence="13" key="1">
    <citation type="submission" date="2025-08" db="UniProtKB">
        <authorList>
            <consortium name="RefSeq"/>
        </authorList>
    </citation>
    <scope>IDENTIFICATION</scope>
</reference>
<evidence type="ECO:0000256" key="4">
    <source>
        <dbReference type="ARBA" id="ARBA00022722"/>
    </source>
</evidence>
<evidence type="ECO:0000313" key="13">
    <source>
        <dbReference type="RefSeq" id="XP_004422005.2"/>
    </source>
</evidence>
<sequence length="163" mass="18339">MAQRLGSMVPTQQDSWLCLLLLLGLLGMVISFHVPRGLTGAQWFAIQHINMTHDRCDDAMRVVNWYRNRCKDENTFLNTTFAFVANVCRTANVSCSNGLTNCHNSPVRVNITYCNLTAPAPQYTKCRYVQTQAQMYFRVACNNSSPGDNGTYPVVPVHLDAIF</sequence>
<evidence type="ECO:0000256" key="6">
    <source>
        <dbReference type="ARBA" id="ARBA00022759"/>
    </source>
</evidence>
<accession>A0ABM0H8V2</accession>
<dbReference type="InterPro" id="IPR001427">
    <property type="entry name" value="RNaseA"/>
</dbReference>
<feature type="signal peptide" evidence="10">
    <location>
        <begin position="1"/>
        <end position="31"/>
    </location>
</feature>
<evidence type="ECO:0000256" key="10">
    <source>
        <dbReference type="RuleBase" id="RU000651"/>
    </source>
</evidence>
<comment type="similarity">
    <text evidence="2 10">Belongs to the pancreatic ribonuclease family.</text>
</comment>
<evidence type="ECO:0000256" key="7">
    <source>
        <dbReference type="ARBA" id="ARBA00022801"/>
    </source>
</evidence>
<evidence type="ECO:0000259" key="11">
    <source>
        <dbReference type="SMART" id="SM00092"/>
    </source>
</evidence>
<keyword evidence="7 10" id="KW-0378">Hydrolase</keyword>
<dbReference type="RefSeq" id="XP_004422005.2">
    <property type="nucleotide sequence ID" value="XM_004421948.2"/>
</dbReference>
<evidence type="ECO:0000256" key="3">
    <source>
        <dbReference type="ARBA" id="ARBA00022525"/>
    </source>
</evidence>
<keyword evidence="8" id="KW-1015">Disulfide bond</keyword>
<evidence type="ECO:0000256" key="8">
    <source>
        <dbReference type="ARBA" id="ARBA00023157"/>
    </source>
</evidence>
<dbReference type="InterPro" id="IPR036816">
    <property type="entry name" value="RNaseA-like_dom_sf"/>
</dbReference>
<protein>
    <submittedName>
        <fullName evidence="13">Non-secretory ribonuclease</fullName>
    </submittedName>
</protein>
<dbReference type="PANTHER" id="PTHR11437:SF3">
    <property type="entry name" value="EOSINOPHIL CATIONIC PROTEIN"/>
    <property type="match status" value="1"/>
</dbReference>
<dbReference type="PANTHER" id="PTHR11437">
    <property type="entry name" value="RIBONUCLEASE"/>
    <property type="match status" value="1"/>
</dbReference>
<evidence type="ECO:0000256" key="2">
    <source>
        <dbReference type="ARBA" id="ARBA00005600"/>
    </source>
</evidence>
<dbReference type="PRINTS" id="PR00794">
    <property type="entry name" value="RIBONUCLEASE"/>
</dbReference>
<keyword evidence="5 10" id="KW-0732">Signal</keyword>
<evidence type="ECO:0000256" key="5">
    <source>
        <dbReference type="ARBA" id="ARBA00022729"/>
    </source>
</evidence>
<keyword evidence="6 10" id="KW-0255">Endonuclease</keyword>
<keyword evidence="4 10" id="KW-0540">Nuclease</keyword>
<dbReference type="Proteomes" id="UP000694910">
    <property type="component" value="Unplaced"/>
</dbReference>
<dbReference type="SUPFAM" id="SSF54076">
    <property type="entry name" value="RNase A-like"/>
    <property type="match status" value="1"/>
</dbReference>
<dbReference type="SMART" id="SM00092">
    <property type="entry name" value="RNAse_Pc"/>
    <property type="match status" value="1"/>
</dbReference>
<proteinExistence type="inferred from homology"/>
<dbReference type="PROSITE" id="PS00127">
    <property type="entry name" value="RNASE_PANCREATIC"/>
    <property type="match status" value="1"/>
</dbReference>
<evidence type="ECO:0000313" key="12">
    <source>
        <dbReference type="Proteomes" id="UP000694910"/>
    </source>
</evidence>
<evidence type="ECO:0000256" key="9">
    <source>
        <dbReference type="ARBA" id="ARBA00023180"/>
    </source>
</evidence>